<protein>
    <recommendedName>
        <fullName evidence="1">Amidohydrolase-related domain-containing protein</fullName>
    </recommendedName>
</protein>
<accession>A0A0F9TQT6</accession>
<dbReference type="Gene3D" id="3.30.110.90">
    <property type="entry name" value="Amidohydrolase"/>
    <property type="match status" value="1"/>
</dbReference>
<dbReference type="EMBL" id="LAZR01000185">
    <property type="protein sequence ID" value="KKN83410.1"/>
    <property type="molecule type" value="Genomic_DNA"/>
</dbReference>
<reference evidence="2" key="1">
    <citation type="journal article" date="2015" name="Nature">
        <title>Complex archaea that bridge the gap between prokaryotes and eukaryotes.</title>
        <authorList>
            <person name="Spang A."/>
            <person name="Saw J.H."/>
            <person name="Jorgensen S.L."/>
            <person name="Zaremba-Niedzwiedzka K."/>
            <person name="Martijn J."/>
            <person name="Lind A.E."/>
            <person name="van Eijk R."/>
            <person name="Schleper C."/>
            <person name="Guy L."/>
            <person name="Ettema T.J."/>
        </authorList>
    </citation>
    <scope>NUCLEOTIDE SEQUENCE</scope>
</reference>
<dbReference type="InterPro" id="IPR006680">
    <property type="entry name" value="Amidohydro-rel"/>
</dbReference>
<feature type="domain" description="Amidohydrolase-related" evidence="1">
    <location>
        <begin position="102"/>
        <end position="433"/>
    </location>
</feature>
<sequence>MKKYSLLYLSIVIVFFSCKENLQEQGSEKEIQFFPVEVNHEEIPLGDNIYAIVGVSLFDGLSESTIENSTVIVRNGLIDKVGLKGEIDIPENAEVIEGNGLTLMPGLVDAHFHYDHVKHFPTKFVRNGVTSVRDPGQWIEAFDFERETGDPLPRLFLTGPHIDMPPPSWPKDSYMVRDKAEVKEAMDYLFSQNVSAIKIYQNLPLGLIKEVTDIAHAKGLPVTAHLEITDVRQAILAGLDGVEHVTSLGTALVSKRKAEEFRQKMMADNKSRISGRLEMWKDIDVNSKRADSLIKFLEEKQTFLTPTLGPYEYIIEGDKTDSTALIAFQHMTEFIGRCAKANVRIAVGSHGPWVPYAKKGWSYQHEMDLLSKTGMGNGAIMKASTLENAKFLKIDHRLGSIEKGKQADLLLISGNPTENIRDMYNIERVMLNGIWLE</sequence>
<dbReference type="AlphaFoldDB" id="A0A0F9TQT6"/>
<evidence type="ECO:0000313" key="2">
    <source>
        <dbReference type="EMBL" id="KKN83410.1"/>
    </source>
</evidence>
<evidence type="ECO:0000259" key="1">
    <source>
        <dbReference type="Pfam" id="PF01979"/>
    </source>
</evidence>
<dbReference type="GO" id="GO:0016810">
    <property type="term" value="F:hydrolase activity, acting on carbon-nitrogen (but not peptide) bonds"/>
    <property type="evidence" value="ECO:0007669"/>
    <property type="project" value="InterPro"/>
</dbReference>
<dbReference type="SUPFAM" id="SSF51556">
    <property type="entry name" value="Metallo-dependent hydrolases"/>
    <property type="match status" value="1"/>
</dbReference>
<name>A0A0F9TQT6_9ZZZZ</name>
<dbReference type="SUPFAM" id="SSF51338">
    <property type="entry name" value="Composite domain of metallo-dependent hydrolases"/>
    <property type="match status" value="1"/>
</dbReference>
<dbReference type="InterPro" id="IPR051781">
    <property type="entry name" value="Metallo-dep_Hydrolase"/>
</dbReference>
<dbReference type="Gene3D" id="2.30.40.10">
    <property type="entry name" value="Urease, subunit C, domain 1"/>
    <property type="match status" value="1"/>
</dbReference>
<dbReference type="PANTHER" id="PTHR43135:SF3">
    <property type="entry name" value="ALPHA-D-RIBOSE 1-METHYLPHOSPHONATE 5-TRIPHOSPHATE DIPHOSPHATASE"/>
    <property type="match status" value="1"/>
</dbReference>
<dbReference type="Gene3D" id="3.40.50.10910">
    <property type="entry name" value="Amidohydrolase"/>
    <property type="match status" value="1"/>
</dbReference>
<gene>
    <name evidence="2" type="ORF">LCGC14_0299450</name>
</gene>
<dbReference type="InterPro" id="IPR032466">
    <property type="entry name" value="Metal_Hydrolase"/>
</dbReference>
<comment type="caution">
    <text evidence="2">The sequence shown here is derived from an EMBL/GenBank/DDBJ whole genome shotgun (WGS) entry which is preliminary data.</text>
</comment>
<dbReference type="Pfam" id="PF01979">
    <property type="entry name" value="Amidohydro_1"/>
    <property type="match status" value="1"/>
</dbReference>
<dbReference type="PROSITE" id="PS51257">
    <property type="entry name" value="PROKAR_LIPOPROTEIN"/>
    <property type="match status" value="1"/>
</dbReference>
<organism evidence="2">
    <name type="scientific">marine sediment metagenome</name>
    <dbReference type="NCBI Taxonomy" id="412755"/>
    <lineage>
        <taxon>unclassified sequences</taxon>
        <taxon>metagenomes</taxon>
        <taxon>ecological metagenomes</taxon>
    </lineage>
</organism>
<dbReference type="PANTHER" id="PTHR43135">
    <property type="entry name" value="ALPHA-D-RIBOSE 1-METHYLPHOSPHONATE 5-TRIPHOSPHATE DIPHOSPHATASE"/>
    <property type="match status" value="1"/>
</dbReference>
<dbReference type="Gene3D" id="1.20.58.520">
    <property type="entry name" value="Amidohydrolase"/>
    <property type="match status" value="1"/>
</dbReference>
<proteinExistence type="predicted"/>
<dbReference type="InterPro" id="IPR011059">
    <property type="entry name" value="Metal-dep_hydrolase_composite"/>
</dbReference>